<proteinExistence type="predicted"/>
<dbReference type="InterPro" id="IPR003033">
    <property type="entry name" value="SCP2_sterol-bd_dom"/>
</dbReference>
<evidence type="ECO:0000259" key="1">
    <source>
        <dbReference type="Pfam" id="PF02036"/>
    </source>
</evidence>
<comment type="caution">
    <text evidence="2">The sequence shown here is derived from an EMBL/GenBank/DDBJ whole genome shotgun (WGS) entry which is preliminary data.</text>
</comment>
<dbReference type="Pfam" id="PF02036">
    <property type="entry name" value="SCP2"/>
    <property type="match status" value="1"/>
</dbReference>
<accession>A0A557R1P3</accession>
<dbReference type="PANTHER" id="PTHR38693:SF1">
    <property type="entry name" value="UBIQUINONE BIOSYNTHESIS ACCESSORY FACTOR UBIJ"/>
    <property type="match status" value="1"/>
</dbReference>
<reference evidence="2 3" key="1">
    <citation type="submission" date="2019-07" db="EMBL/GenBank/DDBJ databases">
        <title>The pathways for chlorine oxyanion respiration interact through the shared metabolite chlorate.</title>
        <authorList>
            <person name="Barnum T.P."/>
            <person name="Cheng Y."/>
            <person name="Hill K.A."/>
            <person name="Lucas L.N."/>
            <person name="Carlson H.K."/>
            <person name="Coates J.D."/>
        </authorList>
    </citation>
    <scope>NUCLEOTIDE SEQUENCE [LARGE SCALE GENOMIC DNA]</scope>
    <source>
        <strain evidence="2 3">SFB-3</strain>
    </source>
</reference>
<gene>
    <name evidence="2" type="ORF">FHP91_05290</name>
</gene>
<dbReference type="InterPro" id="IPR038989">
    <property type="entry name" value="UbiJ"/>
</dbReference>
<keyword evidence="3" id="KW-1185">Reference proteome</keyword>
<protein>
    <recommendedName>
        <fullName evidence="1">SCP2 domain-containing protein</fullName>
    </recommendedName>
</protein>
<organism evidence="2 3">
    <name type="scientific">Denitromonas halophila</name>
    <dbReference type="NCBI Taxonomy" id="1629404"/>
    <lineage>
        <taxon>Bacteria</taxon>
        <taxon>Pseudomonadati</taxon>
        <taxon>Pseudomonadota</taxon>
        <taxon>Betaproteobacteria</taxon>
        <taxon>Rhodocyclales</taxon>
        <taxon>Zoogloeaceae</taxon>
        <taxon>Denitromonas</taxon>
    </lineage>
</organism>
<name>A0A557R1P3_9RHOO</name>
<dbReference type="PANTHER" id="PTHR38693">
    <property type="entry name" value="UBIQUINONE BIOSYNTHESIS PROTEIN UBIJ"/>
    <property type="match status" value="1"/>
</dbReference>
<dbReference type="OrthoDB" id="8525483at2"/>
<evidence type="ECO:0000313" key="2">
    <source>
        <dbReference type="EMBL" id="TVO59064.1"/>
    </source>
</evidence>
<dbReference type="RefSeq" id="WP_144308569.1">
    <property type="nucleotide sequence ID" value="NZ_VMNK01000003.1"/>
</dbReference>
<evidence type="ECO:0000313" key="3">
    <source>
        <dbReference type="Proteomes" id="UP000319502"/>
    </source>
</evidence>
<dbReference type="GO" id="GO:0006744">
    <property type="term" value="P:ubiquinone biosynthetic process"/>
    <property type="evidence" value="ECO:0007669"/>
    <property type="project" value="InterPro"/>
</dbReference>
<dbReference type="Proteomes" id="UP000319502">
    <property type="component" value="Unassembled WGS sequence"/>
</dbReference>
<dbReference type="AlphaFoldDB" id="A0A557R1P3"/>
<feature type="domain" description="SCP2" evidence="1">
    <location>
        <begin position="10"/>
        <end position="101"/>
    </location>
</feature>
<dbReference type="EMBL" id="VMNK01000003">
    <property type="protein sequence ID" value="TVO59064.1"/>
    <property type="molecule type" value="Genomic_DNA"/>
</dbReference>
<sequence length="195" mass="21016">MLTKVAAGGINHLLAQAEWARKRLREHEGAVAAVVIGGISLSFAIGPDGYFAKSAPDVTPSVIITLAPDALAKLPDGVDAAMSQVKISGQADLADSLSFVFRHLRWDGEADLARIFGPIIGRRAHQTASHIVQAIPETGGRIAANASEYLAHEGRLLVPQAELLLHAERLRHIRDTMSRLDKRIKRLTHTEASTT</sequence>